<name>A0A5C8Z946_9GAMM</name>
<dbReference type="Proteomes" id="UP000321764">
    <property type="component" value="Unassembled WGS sequence"/>
</dbReference>
<protein>
    <submittedName>
        <fullName evidence="1">Glycosyltransferase</fullName>
    </submittedName>
</protein>
<dbReference type="NCBIfam" id="TIGR00661">
    <property type="entry name" value="MJ1255"/>
    <property type="match status" value="1"/>
</dbReference>
<reference evidence="1 2" key="1">
    <citation type="submission" date="2019-07" db="EMBL/GenBank/DDBJ databases">
        <title>Reinekea sp. strain SSH23 genome sequencing and assembly.</title>
        <authorList>
            <person name="Kim I."/>
        </authorList>
    </citation>
    <scope>NUCLEOTIDE SEQUENCE [LARGE SCALE GENOMIC DNA]</scope>
    <source>
        <strain evidence="1 2">SSH23</strain>
    </source>
</reference>
<dbReference type="EMBL" id="VKAD01000001">
    <property type="protein sequence ID" value="TXR53763.1"/>
    <property type="molecule type" value="Genomic_DNA"/>
</dbReference>
<gene>
    <name evidence="1" type="ORF">FME95_04175</name>
</gene>
<proteinExistence type="predicted"/>
<keyword evidence="2" id="KW-1185">Reference proteome</keyword>
<accession>A0A5C8Z946</accession>
<dbReference type="OrthoDB" id="9793805at2"/>
<evidence type="ECO:0000313" key="1">
    <source>
        <dbReference type="EMBL" id="TXR53763.1"/>
    </source>
</evidence>
<dbReference type="Gene3D" id="3.40.50.2000">
    <property type="entry name" value="Glycogen Phosphorylase B"/>
    <property type="match status" value="1"/>
</dbReference>
<dbReference type="Pfam" id="PF13528">
    <property type="entry name" value="Glyco_trans_1_3"/>
    <property type="match status" value="1"/>
</dbReference>
<dbReference type="RefSeq" id="WP_147713162.1">
    <property type="nucleotide sequence ID" value="NZ_VKAD01000001.1"/>
</dbReference>
<dbReference type="AlphaFoldDB" id="A0A5C8Z946"/>
<evidence type="ECO:0000313" key="2">
    <source>
        <dbReference type="Proteomes" id="UP000321764"/>
    </source>
</evidence>
<comment type="caution">
    <text evidence="1">The sequence shown here is derived from an EMBL/GenBank/DDBJ whole genome shotgun (WGS) entry which is preliminary data.</text>
</comment>
<dbReference type="InterPro" id="IPR005262">
    <property type="entry name" value="MJ1255-like"/>
</dbReference>
<dbReference type="SUPFAM" id="SSF53756">
    <property type="entry name" value="UDP-Glycosyltransferase/glycogen phosphorylase"/>
    <property type="match status" value="1"/>
</dbReference>
<dbReference type="GO" id="GO:0016740">
    <property type="term" value="F:transferase activity"/>
    <property type="evidence" value="ECO:0007669"/>
    <property type="project" value="UniProtKB-KW"/>
</dbReference>
<keyword evidence="1" id="KW-0808">Transferase</keyword>
<organism evidence="1 2">
    <name type="scientific">Reinekea thalattae</name>
    <dbReference type="NCBI Taxonomy" id="2593301"/>
    <lineage>
        <taxon>Bacteria</taxon>
        <taxon>Pseudomonadati</taxon>
        <taxon>Pseudomonadota</taxon>
        <taxon>Gammaproteobacteria</taxon>
        <taxon>Oceanospirillales</taxon>
        <taxon>Saccharospirillaceae</taxon>
        <taxon>Reinekea</taxon>
    </lineage>
</organism>
<sequence length="353" mass="39060">MKILYGVQGTGNGHITRARAMQVALAEAGIEVDWVFSGRDKDKFFDMQAFGDYKVFKGLSFATRAGKIDLIKTFAEASLVQMYQDIRTLNVEHYDLVVTDFEPVVAWAARKKNIACIGIGHQYAFDQDIPKAENTIASEAIMKWFAPVDLGVGVHWHHFGAPVLPPIIERDSHACTGTNRTLVYLPFEKSQQVLSVLMQFEHPFIYHCGDIAPGEYGNVLVRGFSRDGFKDSLHSTDGVICNAGFELASEALSLGRKIMVKPLKGQMEQASNALALSQLGLGLSTTKINPQAIERFLASARHSQVNYSDVPALLAQWLLKYPQQSVESLVQQAWQGVVFPHDDIDYAPLVSVS</sequence>